<dbReference type="GO" id="GO:0031145">
    <property type="term" value="P:anaphase-promoting complex-dependent catabolic process"/>
    <property type="evidence" value="ECO:0007669"/>
    <property type="project" value="TreeGrafter"/>
</dbReference>
<keyword evidence="4" id="KW-0498">Mitosis</keyword>
<evidence type="ECO:0000313" key="12">
    <source>
        <dbReference type="RefSeq" id="XP_019624477.1"/>
    </source>
</evidence>
<keyword evidence="2" id="KW-0132">Cell division</keyword>
<evidence type="ECO:0000256" key="3">
    <source>
        <dbReference type="ARBA" id="ARBA00022737"/>
    </source>
</evidence>
<dbReference type="InterPro" id="IPR041221">
    <property type="entry name" value="APC1_C"/>
</dbReference>
<dbReference type="PANTHER" id="PTHR12827">
    <property type="entry name" value="MEIOTIC CHECKPOINT REGULATOR TSG24 FAMILY MEMBER"/>
    <property type="match status" value="1"/>
</dbReference>
<feature type="domain" description="Anaphase-promoting complex subunit 1 middle" evidence="9">
    <location>
        <begin position="947"/>
        <end position="1268"/>
    </location>
</feature>
<evidence type="ECO:0000256" key="6">
    <source>
        <dbReference type="SAM" id="MobiDB-lite"/>
    </source>
</evidence>
<dbReference type="FunFam" id="1.25.10.10:FF:000302">
    <property type="entry name" value="Anaphase-promoting complex subunit 1"/>
    <property type="match status" value="1"/>
</dbReference>
<dbReference type="GO" id="GO:0070979">
    <property type="term" value="P:protein K11-linked ubiquitination"/>
    <property type="evidence" value="ECO:0007669"/>
    <property type="project" value="TreeGrafter"/>
</dbReference>
<dbReference type="GO" id="GO:0005680">
    <property type="term" value="C:anaphase-promoting complex"/>
    <property type="evidence" value="ECO:0007669"/>
    <property type="project" value="InterPro"/>
</dbReference>
<dbReference type="PANTHER" id="PTHR12827:SF3">
    <property type="entry name" value="ANAPHASE-PROMOTING COMPLEX SUBUNIT 1"/>
    <property type="match status" value="1"/>
</dbReference>
<dbReference type="InterPro" id="IPR011989">
    <property type="entry name" value="ARM-like"/>
</dbReference>
<dbReference type="OrthoDB" id="26401at2759"/>
<dbReference type="KEGG" id="bbel:109470136"/>
<evidence type="ECO:0000256" key="4">
    <source>
        <dbReference type="ARBA" id="ARBA00022776"/>
    </source>
</evidence>
<dbReference type="Proteomes" id="UP000515135">
    <property type="component" value="Unplaced"/>
</dbReference>
<dbReference type="Pfam" id="PF12859">
    <property type="entry name" value="ANAPC1"/>
    <property type="match status" value="2"/>
</dbReference>
<name>A0A6P4Z082_BRABE</name>
<evidence type="ECO:0000259" key="7">
    <source>
        <dbReference type="Pfam" id="PF12859"/>
    </source>
</evidence>
<dbReference type="InterPro" id="IPR048971">
    <property type="entry name" value="Apc1_3rd"/>
</dbReference>
<sequence>MIISASEPQEFVPFGREYTSCHPDGFAPPSPTRTLDGTSIREHGVPIKSFSEVSMADTPKKELWTLQAGGDGEVCDEELYTRGNTVVWSRGGQSATRMVIRSFTVPSPVQEALWCRFEFSRMEANKPVKKSDKKVMSGIAVVETSCVNIYTKEGEEYIAPLQFQAQHTWSTKYGLLFERSISEAEITSPKRGSEALPKLFSMCHPLDELCPVVCKYGGPLGVGKLSYVNDPMQHVVFTSADPSLVMTYDTVLGVHSVWALRTAKSETVKTQRDVHKMIISASEPQEFVPFGREYTSCHPDGFAPPSPTRTLDGTSIREHGVPIKSFSEVSMADTPKKELWTLQAGGDGEVCDEELYTRGNTVVWSRGGQSATRMVIRSFTVPSPVQEALWCRFEFSRMEANKPVKKSDKKVMSGIAVVETSCVNIYTKEGEEYIAPLQFQAQHTWSTKYGLLFERSISEAEITSPKRGSEALPKLFSMCHPLDELCPVVCKYGGPLGVGKLSYVNDPMQHVVFTSADPSLVMTYDTVLGVHSVWALRTAKSEEVAGLSSTHYGDTSTIPSMPSSHHVTTPLAGLSSSTQSRLSLSQSPSLSPAYRTYSRPSTPGLSSRSHSPAVLSHMATLSRCQSPAPNNSSSSKSLSYSISSPWVSRSPANMARTPASSCSFASPGRTFESYLEMPTPLTPEVCMDHVWTETMTGRRDGVQGQASKAFLMSDVCRQKFLCYLIDKKHELRCVKFEPSNDNRQLIFGAITKISARDAIALQSLNMMIVLDLHGSVVLYTGTSKVGKVYLASLSTSHGLSLSTSLPRAGTPLDSPVPGTSSRAPSAMNIHEEVVLLSPVPELGNSSKLQGSTFSDDFSFHTGIHINHVRDPVANRFTLELNNGKLCSTSIPEMAASPLVKACLAALRTLLPKDIAVQLFVKWYTTHNAPGSPSQSEWSLFVSCLLSMMGYNTGRLSLTNPNLRSELNSSMSPVIAAKKARSSEQGSNEDWDYLLSSTYHHSLSPRVRDALTLKTEGPLCIRDDVEMQEPATPVLDPSDSLFPHMPLVLSALHLVYEDQKLHGLSHPELEQIAAMLCQLASDLGLEAYIDHYCRDFPSVGIYAVAPSNISQSAKNQLQFSSSFQNRPPSILRWLYQCMLGRPVEPFPHVAGVCDKTKNVIMLYSLYFQPLMKEESGGFREEGLFVKRLSAAGHRDGVPRHRGISLNFKQKYRLGERVVLHMTEIGMTTEDLEMLPFGVALPLRVAIHECRCSMPTDFPAAAYKLIGSQQSLGMQLKSKGKGLVKTTPEENLFTATEEDDGMVTLDQELLKLRFPDDLRVQEVRKLLQSSKPATVHVVQKPEVSDHDYLEEQEMKLLSVCQRTMALPVGRGMFTLCTYHPVLTEPLPIPKLNLTGKAPAPRTTTIELSRIEVPTNMNMWPSFHNGVAAGLKVAPESSKIESSWIVYNKPKSAELTNEHAGFLMALGLNGYLSNLNTLNLHDYLNRGHELTSVGVLLGVAAAKRGTMDAATTRMLSIHVPALLIPTTTELDIAHNVQVAAVMGVGLVYQGTGHRHMAEVLLQEIGRPPGPEMENCTDRESYSLAAGLALGMVTFGLGGESGGLADLNMADQLYHFMVGGHKKPLMGPQKDKFKSPSYSIKEGDQVNIDVTASGATIALGMMFFRTNNQSVAQWLCPPDTQFLLEFVRPDFLMLRVIAKGLVMWDSIQPTKEWIWGNIPKIVEQFAFKQKKEEVQAQAAALGIDYQTVSQAKANIVAGACLVLGLRFAGTANQEAYQTLFSFANDVILLTRKQSLVEQAGRHIVEACLVVIVVSLALVMAGTGDLGVLRICRHLHHRMLPDITYGMHMAVHSALGLLFLGGGRYSLNTSPESIAVLLCALFPKYPAHSNDNRYHLQALRHLYVLAAEPRLLLPRDVDTNKACYTKLQLIFKVSSWHKECSVETMAPSILPEISRLRQLSILGPRYWPITIDTQKNADMLRELLKNGGVVYVKQRAGHMSFSDDPKGFRSLLAQSSIGGESRHHSVTTEEVKSFSSDPNVEAFADYFCTGKTDTEKEQEKLSCVASLLYECITQEKPDLVPTHLAAMQVVDSLQVCPSSLQLAQVQLLLAFHQAAQQQGDDRVRPLLSDEFLLSMRSKIDSCLDQWLKSSGHAVRRYVREGVIAPDDGLLSCFLVFYSIPPHHQLVQAGISMATDGSLSVPELVLRLKELSLPTSSLIKMLSALSLSQPTETTSNR</sequence>
<dbReference type="InterPro" id="IPR046794">
    <property type="entry name" value="Apc1_MidN"/>
</dbReference>
<organism evidence="11 12">
    <name type="scientific">Branchiostoma belcheri</name>
    <name type="common">Amphioxus</name>
    <dbReference type="NCBI Taxonomy" id="7741"/>
    <lineage>
        <taxon>Eukaryota</taxon>
        <taxon>Metazoa</taxon>
        <taxon>Chordata</taxon>
        <taxon>Cephalochordata</taxon>
        <taxon>Leptocardii</taxon>
        <taxon>Amphioxiformes</taxon>
        <taxon>Branchiostomatidae</taxon>
        <taxon>Branchiostoma</taxon>
    </lineage>
</organism>
<evidence type="ECO:0000256" key="1">
    <source>
        <dbReference type="ARBA" id="ARBA00010547"/>
    </source>
</evidence>
<dbReference type="GO" id="GO:0007091">
    <property type="term" value="P:metaphase/anaphase transition of mitotic cell cycle"/>
    <property type="evidence" value="ECO:0007669"/>
    <property type="project" value="TreeGrafter"/>
</dbReference>
<proteinExistence type="inferred from homology"/>
<dbReference type="GO" id="GO:0051301">
    <property type="term" value="P:cell division"/>
    <property type="evidence" value="ECO:0007669"/>
    <property type="project" value="UniProtKB-KW"/>
</dbReference>
<dbReference type="GeneID" id="109470136"/>
<comment type="similarity">
    <text evidence="1">Belongs to the APC1 family.</text>
</comment>
<evidence type="ECO:0000256" key="2">
    <source>
        <dbReference type="ARBA" id="ARBA00022618"/>
    </source>
</evidence>
<feature type="compositionally biased region" description="Polar residues" evidence="6">
    <location>
        <begin position="555"/>
        <end position="567"/>
    </location>
</feature>
<feature type="compositionally biased region" description="Polar residues" evidence="6">
    <location>
        <begin position="622"/>
        <end position="631"/>
    </location>
</feature>
<dbReference type="Pfam" id="PF21282">
    <property type="entry name" value="APC1_3rd"/>
    <property type="match status" value="1"/>
</dbReference>
<accession>A0A6P4Z082</accession>
<feature type="region of interest" description="Disordered" evidence="6">
    <location>
        <begin position="555"/>
        <end position="637"/>
    </location>
</feature>
<keyword evidence="11" id="KW-1185">Reference proteome</keyword>
<dbReference type="Pfam" id="PF20518">
    <property type="entry name" value="Apc1_MidN"/>
    <property type="match status" value="1"/>
</dbReference>
<feature type="domain" description="Anaphase-promoting complex subunit 1 N-terminal" evidence="7">
    <location>
        <begin position="67"/>
        <end position="185"/>
    </location>
</feature>
<evidence type="ECO:0000256" key="5">
    <source>
        <dbReference type="ARBA" id="ARBA00023306"/>
    </source>
</evidence>
<dbReference type="GO" id="GO:0060090">
    <property type="term" value="F:molecular adaptor activity"/>
    <property type="evidence" value="ECO:0007669"/>
    <property type="project" value="TreeGrafter"/>
</dbReference>
<dbReference type="Pfam" id="PF18122">
    <property type="entry name" value="APC1_C"/>
    <property type="match status" value="1"/>
</dbReference>
<protein>
    <submittedName>
        <fullName evidence="12">Anaphase-promoting complex subunit 1-like</fullName>
    </submittedName>
</protein>
<dbReference type="Gene3D" id="1.25.10.10">
    <property type="entry name" value="Leucine-rich Repeat Variant"/>
    <property type="match status" value="2"/>
</dbReference>
<feature type="domain" description="Anaphase-promoting complex subunit 1 C-terminal" evidence="8">
    <location>
        <begin position="2026"/>
        <end position="2175"/>
    </location>
</feature>
<feature type="compositionally biased region" description="Polar residues" evidence="6">
    <location>
        <begin position="598"/>
        <end position="610"/>
    </location>
</feature>
<dbReference type="InterPro" id="IPR024990">
    <property type="entry name" value="Apc1"/>
</dbReference>
<dbReference type="RefSeq" id="XP_019624477.1">
    <property type="nucleotide sequence ID" value="XM_019768918.1"/>
</dbReference>
<feature type="domain" description="Anaphase-promoting complex subunit 1 N-terminal" evidence="7">
    <location>
        <begin position="342"/>
        <end position="461"/>
    </location>
</feature>
<keyword evidence="3" id="KW-0677">Repeat</keyword>
<evidence type="ECO:0000259" key="9">
    <source>
        <dbReference type="Pfam" id="PF20518"/>
    </source>
</evidence>
<feature type="domain" description="Anaphase-promoting complex subunit 1 beta-sandwich" evidence="10">
    <location>
        <begin position="1905"/>
        <end position="1990"/>
    </location>
</feature>
<gene>
    <name evidence="12" type="primary">LOC109470136</name>
</gene>
<dbReference type="InterPro" id="IPR049255">
    <property type="entry name" value="Apc1_N"/>
</dbReference>
<evidence type="ECO:0000259" key="8">
    <source>
        <dbReference type="Pfam" id="PF18122"/>
    </source>
</evidence>
<evidence type="ECO:0000313" key="11">
    <source>
        <dbReference type="Proteomes" id="UP000515135"/>
    </source>
</evidence>
<evidence type="ECO:0000259" key="10">
    <source>
        <dbReference type="Pfam" id="PF21282"/>
    </source>
</evidence>
<reference evidence="12" key="1">
    <citation type="submission" date="2025-08" db="UniProtKB">
        <authorList>
            <consortium name="RefSeq"/>
        </authorList>
    </citation>
    <scope>IDENTIFICATION</scope>
    <source>
        <tissue evidence="12">Gonad</tissue>
    </source>
</reference>
<feature type="compositionally biased region" description="Low complexity" evidence="6">
    <location>
        <begin position="574"/>
        <end position="592"/>
    </location>
</feature>
<keyword evidence="5" id="KW-0131">Cell cycle</keyword>